<evidence type="ECO:0000313" key="2">
    <source>
        <dbReference type="Proteomes" id="UP000199705"/>
    </source>
</evidence>
<proteinExistence type="predicted"/>
<dbReference type="Proteomes" id="UP000199705">
    <property type="component" value="Unassembled WGS sequence"/>
</dbReference>
<dbReference type="InterPro" id="IPR036890">
    <property type="entry name" value="HATPase_C_sf"/>
</dbReference>
<protein>
    <submittedName>
        <fullName evidence="1">Uncharacterized protein</fullName>
    </submittedName>
</protein>
<dbReference type="EMBL" id="FNCG01000006">
    <property type="protein sequence ID" value="SDG99459.1"/>
    <property type="molecule type" value="Genomic_DNA"/>
</dbReference>
<dbReference type="STRING" id="551996.SAMN05192573_10638"/>
<dbReference type="RefSeq" id="WP_091167736.1">
    <property type="nucleotide sequence ID" value="NZ_FNCG01000006.1"/>
</dbReference>
<name>A0A1G7YTD1_9SPHI</name>
<dbReference type="AlphaFoldDB" id="A0A1G7YTD1"/>
<sequence>MKKFVFNNETEGIYPLTVQIINYIQNMAKDIVDDDAGFRIKTILIELLTNSLKHMGDDVTRIGIDLKNNKLYISKQDKGRPLQINTRQALLTWPLTHSKFTPNEIAIYGDDFGTLKGRVKNSNQLEFFTEDLDVRYVNKETIMGLNEHYGLMIIARASDAFNYKHKPDTGVNTFTSIIELKQR</sequence>
<dbReference type="SUPFAM" id="SSF55874">
    <property type="entry name" value="ATPase domain of HSP90 chaperone/DNA topoisomerase II/histidine kinase"/>
    <property type="match status" value="1"/>
</dbReference>
<keyword evidence="2" id="KW-1185">Reference proteome</keyword>
<accession>A0A1G7YTD1</accession>
<reference evidence="2" key="1">
    <citation type="submission" date="2016-10" db="EMBL/GenBank/DDBJ databases">
        <authorList>
            <person name="Varghese N."/>
            <person name="Submissions S."/>
        </authorList>
    </citation>
    <scope>NUCLEOTIDE SEQUENCE [LARGE SCALE GENOMIC DNA]</scope>
    <source>
        <strain evidence="2">Gh-67</strain>
    </source>
</reference>
<evidence type="ECO:0000313" key="1">
    <source>
        <dbReference type="EMBL" id="SDG99459.1"/>
    </source>
</evidence>
<organism evidence="1 2">
    <name type="scientific">Mucilaginibacter gossypii</name>
    <dbReference type="NCBI Taxonomy" id="551996"/>
    <lineage>
        <taxon>Bacteria</taxon>
        <taxon>Pseudomonadati</taxon>
        <taxon>Bacteroidota</taxon>
        <taxon>Sphingobacteriia</taxon>
        <taxon>Sphingobacteriales</taxon>
        <taxon>Sphingobacteriaceae</taxon>
        <taxon>Mucilaginibacter</taxon>
    </lineage>
</organism>
<gene>
    <name evidence="1" type="ORF">SAMN05192573_10638</name>
</gene>